<sequence length="275" mass="30526">MRPPYAGPPERPVPMQVPFLVDSHTAALPAKLGSRLPRLAGHWCYFNLRASTWPFYVLLTENPQADFCHESVTNKMTSHMITKDAGWTTGCGLWSRLTPTHRPLFTAVSLNIRAVITASFRLRQGEAFRDPPDPSAKALRSNTGHVCALLIRRPCGPLHKALSPARRLHTLDTNPTESCLTLIFRVVWLSQRDHSWKRGEPNSAAGFRLCAMAAELRKRQVPSRAPGTRCTSLRLTRGLFPKGSGSTTDRFAPGLCHQMAKSASVDPERNETLAQ</sequence>
<name>A0A4Y2SCR7_ARAVE</name>
<evidence type="ECO:0000313" key="2">
    <source>
        <dbReference type="Proteomes" id="UP000499080"/>
    </source>
</evidence>
<dbReference type="AlphaFoldDB" id="A0A4Y2SCR7"/>
<protein>
    <submittedName>
        <fullName evidence="1">Uncharacterized protein</fullName>
    </submittedName>
</protein>
<proteinExistence type="predicted"/>
<accession>A0A4Y2SCR7</accession>
<comment type="caution">
    <text evidence="1">The sequence shown here is derived from an EMBL/GenBank/DDBJ whole genome shotgun (WGS) entry which is preliminary data.</text>
</comment>
<keyword evidence="2" id="KW-1185">Reference proteome</keyword>
<reference evidence="1 2" key="1">
    <citation type="journal article" date="2019" name="Sci. Rep.">
        <title>Orb-weaving spider Araneus ventricosus genome elucidates the spidroin gene catalogue.</title>
        <authorList>
            <person name="Kono N."/>
            <person name="Nakamura H."/>
            <person name="Ohtoshi R."/>
            <person name="Moran D.A.P."/>
            <person name="Shinohara A."/>
            <person name="Yoshida Y."/>
            <person name="Fujiwara M."/>
            <person name="Mori M."/>
            <person name="Tomita M."/>
            <person name="Arakawa K."/>
        </authorList>
    </citation>
    <scope>NUCLEOTIDE SEQUENCE [LARGE SCALE GENOMIC DNA]</scope>
</reference>
<evidence type="ECO:0000313" key="1">
    <source>
        <dbReference type="EMBL" id="GBN85857.1"/>
    </source>
</evidence>
<dbReference type="EMBL" id="BGPR01020996">
    <property type="protein sequence ID" value="GBN85857.1"/>
    <property type="molecule type" value="Genomic_DNA"/>
</dbReference>
<dbReference type="Proteomes" id="UP000499080">
    <property type="component" value="Unassembled WGS sequence"/>
</dbReference>
<organism evidence="1 2">
    <name type="scientific">Araneus ventricosus</name>
    <name type="common">Orbweaver spider</name>
    <name type="synonym">Epeira ventricosa</name>
    <dbReference type="NCBI Taxonomy" id="182803"/>
    <lineage>
        <taxon>Eukaryota</taxon>
        <taxon>Metazoa</taxon>
        <taxon>Ecdysozoa</taxon>
        <taxon>Arthropoda</taxon>
        <taxon>Chelicerata</taxon>
        <taxon>Arachnida</taxon>
        <taxon>Araneae</taxon>
        <taxon>Araneomorphae</taxon>
        <taxon>Entelegynae</taxon>
        <taxon>Araneoidea</taxon>
        <taxon>Araneidae</taxon>
        <taxon>Araneus</taxon>
    </lineage>
</organism>
<gene>
    <name evidence="1" type="ORF">AVEN_233278_1</name>
</gene>